<dbReference type="Proteomes" id="UP000266183">
    <property type="component" value="Chromosome"/>
</dbReference>
<reference evidence="2" key="1">
    <citation type="submission" date="2018-09" db="EMBL/GenBank/DDBJ databases">
        <title>Chryseolinea sp. KIS68-18 isolated from soil.</title>
        <authorList>
            <person name="Weon H.-Y."/>
            <person name="Kwon S.-W."/>
            <person name="Lee S.A."/>
        </authorList>
    </citation>
    <scope>NUCLEOTIDE SEQUENCE [LARGE SCALE GENOMIC DNA]</scope>
    <source>
        <strain evidence="2">KIS68-18</strain>
    </source>
</reference>
<protein>
    <submittedName>
        <fullName evidence="1">Uncharacterized protein</fullName>
    </submittedName>
</protein>
<organism evidence="1 2">
    <name type="scientific">Chryseolinea soli</name>
    <dbReference type="NCBI Taxonomy" id="2321403"/>
    <lineage>
        <taxon>Bacteria</taxon>
        <taxon>Pseudomonadati</taxon>
        <taxon>Bacteroidota</taxon>
        <taxon>Cytophagia</taxon>
        <taxon>Cytophagales</taxon>
        <taxon>Fulvivirgaceae</taxon>
        <taxon>Chryseolinea</taxon>
    </lineage>
</organism>
<dbReference type="EMBL" id="CP032382">
    <property type="protein sequence ID" value="AYB33297.1"/>
    <property type="molecule type" value="Genomic_DNA"/>
</dbReference>
<name>A0A385ST27_9BACT</name>
<dbReference type="OrthoDB" id="9811934at2"/>
<gene>
    <name evidence="1" type="ORF">D4L85_23115</name>
</gene>
<sequence>MRISKLTIIALVVMLLGCDTGNRVDPFFEDYFIKYYGEDGNQEGADIYVNDDDSMILLGNSSSLTEKSKPFIVKTDPQGNILWQRQMGERDEVAVDVELITQGTHQGKLVVISNVETSTSSRIRVTIIDQTGHGVDSVVVNSAVWQKAKAVTIASNDDFLITGSIAPDPNKNAKLPNPADDTADVLCMHVSQALQTDPTTWAWLGGQYKGSGDKVFEVMSGNTLNYAIFGWSDYPDASAVYENKFEVSVVEEGGDPASFGSKSNGIKGEEQICSQVIRVPAAQEDGFFMVGTSTSGSNSNIYITKFSKDLTAAKKLDQKLLYGQKLEGVAAAAAVQDEGYFVLANEIQDNNNSNIFLVHIRFDGSEVWNSTFGTDDGDDKAGAVAALKDGRVAVLGTMDLETQKKMALIIVTPKGGFSN</sequence>
<dbReference type="PANTHER" id="PTHR42754:SF1">
    <property type="entry name" value="LIPOPROTEIN"/>
    <property type="match status" value="1"/>
</dbReference>
<accession>A0A385ST27</accession>
<dbReference type="PROSITE" id="PS51257">
    <property type="entry name" value="PROKAR_LIPOPROTEIN"/>
    <property type="match status" value="1"/>
</dbReference>
<dbReference type="KEGG" id="chk:D4L85_23115"/>
<dbReference type="AlphaFoldDB" id="A0A385ST27"/>
<keyword evidence="2" id="KW-1185">Reference proteome</keyword>
<dbReference type="RefSeq" id="WP_119756534.1">
    <property type="nucleotide sequence ID" value="NZ_CP032382.1"/>
</dbReference>
<proteinExistence type="predicted"/>
<evidence type="ECO:0000313" key="1">
    <source>
        <dbReference type="EMBL" id="AYB33297.1"/>
    </source>
</evidence>
<evidence type="ECO:0000313" key="2">
    <source>
        <dbReference type="Proteomes" id="UP000266183"/>
    </source>
</evidence>
<dbReference type="PANTHER" id="PTHR42754">
    <property type="entry name" value="ENDOGLUCANASE"/>
    <property type="match status" value="1"/>
</dbReference>